<comment type="caution">
    <text evidence="4">The sequence shown here is derived from an EMBL/GenBank/DDBJ whole genome shotgun (WGS) entry which is preliminary data.</text>
</comment>
<dbReference type="PANTHER" id="PTHR11014">
    <property type="entry name" value="PEPTIDASE M20 FAMILY MEMBER"/>
    <property type="match status" value="1"/>
</dbReference>
<dbReference type="Gene3D" id="3.40.630.10">
    <property type="entry name" value="Zn peptidases"/>
    <property type="match status" value="1"/>
</dbReference>
<feature type="domain" description="Peptidase M20 dimerisation" evidence="3">
    <location>
        <begin position="187"/>
        <end position="282"/>
    </location>
</feature>
<dbReference type="PIRSF" id="PIRSF005962">
    <property type="entry name" value="Pept_M20D_amidohydro"/>
    <property type="match status" value="1"/>
</dbReference>
<reference evidence="4 5" key="1">
    <citation type="submission" date="2020-08" db="EMBL/GenBank/DDBJ databases">
        <title>Genomic Encyclopedia of Type Strains, Phase IV (KMG-IV): sequencing the most valuable type-strain genomes for metagenomic binning, comparative biology and taxonomic classification.</title>
        <authorList>
            <person name="Goeker M."/>
        </authorList>
    </citation>
    <scope>NUCLEOTIDE SEQUENCE [LARGE SCALE GENOMIC DNA]</scope>
    <source>
        <strain evidence="4 5">DSM 103526</strain>
    </source>
</reference>
<dbReference type="PANTHER" id="PTHR11014:SF98">
    <property type="entry name" value="N-ACETYLDIAMINOPIMELATE DEACETYLASE"/>
    <property type="match status" value="1"/>
</dbReference>
<dbReference type="GO" id="GO:0050118">
    <property type="term" value="F:N-acetyldiaminopimelate deacetylase activity"/>
    <property type="evidence" value="ECO:0007669"/>
    <property type="project" value="TreeGrafter"/>
</dbReference>
<gene>
    <name evidence="4" type="ORF">HNQ80_004432</name>
</gene>
<proteinExistence type="predicted"/>
<dbReference type="SUPFAM" id="SSF53187">
    <property type="entry name" value="Zn-dependent exopeptidases"/>
    <property type="match status" value="1"/>
</dbReference>
<name>A0A841KY54_9FIRM</name>
<organism evidence="4 5">
    <name type="scientific">Anaerosolibacter carboniphilus</name>
    <dbReference type="NCBI Taxonomy" id="1417629"/>
    <lineage>
        <taxon>Bacteria</taxon>
        <taxon>Bacillati</taxon>
        <taxon>Bacillota</taxon>
        <taxon>Clostridia</taxon>
        <taxon>Peptostreptococcales</taxon>
        <taxon>Thermotaleaceae</taxon>
        <taxon>Anaerosolibacter</taxon>
    </lineage>
</organism>
<keyword evidence="2" id="KW-0479">Metal-binding</keyword>
<protein>
    <submittedName>
        <fullName evidence="4">Amidohydrolase</fullName>
    </submittedName>
</protein>
<keyword evidence="5" id="KW-1185">Reference proteome</keyword>
<dbReference type="Pfam" id="PF01546">
    <property type="entry name" value="Peptidase_M20"/>
    <property type="match status" value="1"/>
</dbReference>
<accession>A0A841KY54</accession>
<dbReference type="AlphaFoldDB" id="A0A841KY54"/>
<dbReference type="InterPro" id="IPR017439">
    <property type="entry name" value="Amidohydrolase"/>
</dbReference>
<dbReference type="NCBIfam" id="TIGR01891">
    <property type="entry name" value="amidohydrolases"/>
    <property type="match status" value="1"/>
</dbReference>
<dbReference type="Proteomes" id="UP000579281">
    <property type="component" value="Unassembled WGS sequence"/>
</dbReference>
<evidence type="ECO:0000256" key="1">
    <source>
        <dbReference type="ARBA" id="ARBA00022801"/>
    </source>
</evidence>
<dbReference type="GO" id="GO:0046872">
    <property type="term" value="F:metal ion binding"/>
    <property type="evidence" value="ECO:0007669"/>
    <property type="project" value="UniProtKB-KW"/>
</dbReference>
<feature type="binding site" evidence="2">
    <location>
        <position position="104"/>
    </location>
    <ligand>
        <name>Mn(2+)</name>
        <dbReference type="ChEBI" id="CHEBI:29035"/>
        <label>2</label>
    </ligand>
</feature>
<evidence type="ECO:0000313" key="5">
    <source>
        <dbReference type="Proteomes" id="UP000579281"/>
    </source>
</evidence>
<dbReference type="InterPro" id="IPR002933">
    <property type="entry name" value="Peptidase_M20"/>
</dbReference>
<feature type="binding site" evidence="2">
    <location>
        <position position="359"/>
    </location>
    <ligand>
        <name>Mn(2+)</name>
        <dbReference type="ChEBI" id="CHEBI:29035"/>
        <label>2</label>
    </ligand>
</feature>
<dbReference type="RefSeq" id="WP_184312764.1">
    <property type="nucleotide sequence ID" value="NZ_JACHEN010000035.1"/>
</dbReference>
<evidence type="ECO:0000256" key="2">
    <source>
        <dbReference type="PIRSR" id="PIRSR005962-1"/>
    </source>
</evidence>
<dbReference type="Gene3D" id="3.30.70.360">
    <property type="match status" value="1"/>
</dbReference>
<dbReference type="InterPro" id="IPR036264">
    <property type="entry name" value="Bact_exopeptidase_dim_dom"/>
</dbReference>
<evidence type="ECO:0000259" key="3">
    <source>
        <dbReference type="Pfam" id="PF07687"/>
    </source>
</evidence>
<dbReference type="CDD" id="cd03886">
    <property type="entry name" value="M20_Acy1"/>
    <property type="match status" value="1"/>
</dbReference>
<evidence type="ECO:0000313" key="4">
    <source>
        <dbReference type="EMBL" id="MBB6218273.1"/>
    </source>
</evidence>
<comment type="cofactor">
    <cofactor evidence="2">
        <name>Mn(2+)</name>
        <dbReference type="ChEBI" id="CHEBI:29035"/>
    </cofactor>
    <text evidence="2">The Mn(2+) ion enhances activity.</text>
</comment>
<keyword evidence="1 4" id="KW-0378">Hydrolase</keyword>
<feature type="binding site" evidence="2">
    <location>
        <position position="138"/>
    </location>
    <ligand>
        <name>Mn(2+)</name>
        <dbReference type="ChEBI" id="CHEBI:29035"/>
        <label>2</label>
    </ligand>
</feature>
<feature type="binding site" evidence="2">
    <location>
        <position position="102"/>
    </location>
    <ligand>
        <name>Mn(2+)</name>
        <dbReference type="ChEBI" id="CHEBI:29035"/>
        <label>2</label>
    </ligand>
</feature>
<keyword evidence="2" id="KW-0464">Manganese</keyword>
<dbReference type="InterPro" id="IPR011650">
    <property type="entry name" value="Peptidase_M20_dimer"/>
</dbReference>
<dbReference type="GO" id="GO:0019877">
    <property type="term" value="P:diaminopimelate biosynthetic process"/>
    <property type="evidence" value="ECO:0007669"/>
    <property type="project" value="TreeGrafter"/>
</dbReference>
<dbReference type="EMBL" id="JACHEN010000035">
    <property type="protein sequence ID" value="MBB6218273.1"/>
    <property type="molecule type" value="Genomic_DNA"/>
</dbReference>
<dbReference type="FunFam" id="3.30.70.360:FF:000001">
    <property type="entry name" value="N-acetyldiaminopimelate deacetylase"/>
    <property type="match status" value="1"/>
</dbReference>
<feature type="binding site" evidence="2">
    <location>
        <position position="164"/>
    </location>
    <ligand>
        <name>Mn(2+)</name>
        <dbReference type="ChEBI" id="CHEBI:29035"/>
        <label>2</label>
    </ligand>
</feature>
<dbReference type="Pfam" id="PF07687">
    <property type="entry name" value="M20_dimer"/>
    <property type="match status" value="1"/>
</dbReference>
<dbReference type="SUPFAM" id="SSF55031">
    <property type="entry name" value="Bacterial exopeptidase dimerisation domain"/>
    <property type="match status" value="1"/>
</dbReference>
<sequence length="389" mass="43540">MVQIQEHVAAMKEEIIELRRVLHQIPESGFEEYKTSAFIIGKLKEYGIEVHENIAGTGVIGYLKGTVGDQTIAFRADMDALSVEEKTNLTYASTHKGMMHACGHDAHMAILLGLAGFLSKNKDIVRWNVVFLFQPAEEGPGGAEPMIQEGIIQKFKIDRIMGLHVFPEVSEGKVACRPGPVMAQTGEFDITITAKSGHGAIPHKAIDGIVIASNLIMNYQSIVSRNIDPVEGAVMTIGKMWGGERRNIIAGQVVLEGTMRAFSEEVYRTMQQRMKEIAEGVALSYQCKIDIVFRDMYPAVVNDEEMFYELQTAVGQENLEIIAPQMIAEDFSYFQKVVPGLFFFLGTRNEQEGYVYPLHNSCFNLNEEILLAGIQVYLNYMRLKNIMEE</sequence>